<dbReference type="GO" id="GO:0005524">
    <property type="term" value="F:ATP binding"/>
    <property type="evidence" value="ECO:0007669"/>
    <property type="project" value="UniProtKB-KW"/>
</dbReference>
<dbReference type="AlphaFoldDB" id="A0A7X2ITB9"/>
<sequence>MVRQEIAVFGEALVDDFGSVQVVGGAPFNVARHLAGLGLQPLMITRIGNDANGALVRGEFERYRMDEAGLQTGTGEATGRVAVEMAADGSHRFDILPHQAYDAIDAQAAVQALAKAQPDVLYFGTLVQREEASRAALHAVQKAAGAQRYLDLNLRDGQYTERTVFDSLAQADILKVNDDELAQLFDWYSHQCPPLDDMASLDVRMACAELMSNFSLQGMIVTLGPRGAVYFSADGGMTAVAGAPVDKLVDTVGAGDAFSAVFLLGRARGWPLDTTLERANAFAGAVCGLAGAVPGDMRFYSDWIGRWHRSAD</sequence>
<dbReference type="EMBL" id="WKJJ01000020">
    <property type="protein sequence ID" value="MRV75412.1"/>
    <property type="molecule type" value="Genomic_DNA"/>
</dbReference>
<gene>
    <name evidence="7" type="ORF">GJ700_27205</name>
</gene>
<dbReference type="InterPro" id="IPR011611">
    <property type="entry name" value="PfkB_dom"/>
</dbReference>
<keyword evidence="2" id="KW-0808">Transferase</keyword>
<dbReference type="Pfam" id="PF00294">
    <property type="entry name" value="PfkB"/>
    <property type="match status" value="1"/>
</dbReference>
<dbReference type="PANTHER" id="PTHR43085:SF1">
    <property type="entry name" value="PSEUDOURIDINE KINASE-RELATED"/>
    <property type="match status" value="1"/>
</dbReference>
<evidence type="ECO:0000256" key="1">
    <source>
        <dbReference type="ARBA" id="ARBA00010688"/>
    </source>
</evidence>
<evidence type="ECO:0000313" key="7">
    <source>
        <dbReference type="EMBL" id="MRV75412.1"/>
    </source>
</evidence>
<keyword evidence="3" id="KW-0547">Nucleotide-binding</keyword>
<keyword evidence="4 7" id="KW-0418">Kinase</keyword>
<dbReference type="InterPro" id="IPR050306">
    <property type="entry name" value="PfkB_Carbo_kinase"/>
</dbReference>
<name>A0A7X2ITB9_9BURK</name>
<dbReference type="GO" id="GO:0016301">
    <property type="term" value="F:kinase activity"/>
    <property type="evidence" value="ECO:0007669"/>
    <property type="project" value="UniProtKB-KW"/>
</dbReference>
<organism evidence="7 8">
    <name type="scientific">Pseudoduganella rivuli</name>
    <dbReference type="NCBI Taxonomy" id="2666085"/>
    <lineage>
        <taxon>Bacteria</taxon>
        <taxon>Pseudomonadati</taxon>
        <taxon>Pseudomonadota</taxon>
        <taxon>Betaproteobacteria</taxon>
        <taxon>Burkholderiales</taxon>
        <taxon>Oxalobacteraceae</taxon>
        <taxon>Telluria group</taxon>
        <taxon>Pseudoduganella</taxon>
    </lineage>
</organism>
<evidence type="ECO:0000256" key="4">
    <source>
        <dbReference type="ARBA" id="ARBA00022777"/>
    </source>
</evidence>
<evidence type="ECO:0000256" key="3">
    <source>
        <dbReference type="ARBA" id="ARBA00022741"/>
    </source>
</evidence>
<evidence type="ECO:0000313" key="8">
    <source>
        <dbReference type="Proteomes" id="UP000446768"/>
    </source>
</evidence>
<dbReference type="Proteomes" id="UP000446768">
    <property type="component" value="Unassembled WGS sequence"/>
</dbReference>
<evidence type="ECO:0000256" key="5">
    <source>
        <dbReference type="ARBA" id="ARBA00022840"/>
    </source>
</evidence>
<comment type="caution">
    <text evidence="7">The sequence shown here is derived from an EMBL/GenBank/DDBJ whole genome shotgun (WGS) entry which is preliminary data.</text>
</comment>
<keyword evidence="5" id="KW-0067">ATP-binding</keyword>
<feature type="domain" description="Carbohydrate kinase PfkB" evidence="6">
    <location>
        <begin position="20"/>
        <end position="292"/>
    </location>
</feature>
<accession>A0A7X2ITB9</accession>
<proteinExistence type="inferred from homology"/>
<dbReference type="Gene3D" id="3.40.1190.20">
    <property type="match status" value="1"/>
</dbReference>
<evidence type="ECO:0000259" key="6">
    <source>
        <dbReference type="Pfam" id="PF00294"/>
    </source>
</evidence>
<dbReference type="PANTHER" id="PTHR43085">
    <property type="entry name" value="HEXOKINASE FAMILY MEMBER"/>
    <property type="match status" value="1"/>
</dbReference>
<reference evidence="7 8" key="1">
    <citation type="submission" date="2019-11" db="EMBL/GenBank/DDBJ databases">
        <title>Novel species isolated from a subtropical stream in China.</title>
        <authorList>
            <person name="Lu H."/>
        </authorList>
    </citation>
    <scope>NUCLEOTIDE SEQUENCE [LARGE SCALE GENOMIC DNA]</scope>
    <source>
        <strain evidence="7 8">FT92W</strain>
    </source>
</reference>
<keyword evidence="8" id="KW-1185">Reference proteome</keyword>
<dbReference type="SUPFAM" id="SSF53613">
    <property type="entry name" value="Ribokinase-like"/>
    <property type="match status" value="1"/>
</dbReference>
<protein>
    <submittedName>
        <fullName evidence="7">Fructokinase</fullName>
    </submittedName>
</protein>
<evidence type="ECO:0000256" key="2">
    <source>
        <dbReference type="ARBA" id="ARBA00022679"/>
    </source>
</evidence>
<dbReference type="InterPro" id="IPR029056">
    <property type="entry name" value="Ribokinase-like"/>
</dbReference>
<comment type="similarity">
    <text evidence="1">Belongs to the carbohydrate kinase PfkB family.</text>
</comment>